<evidence type="ECO:0000256" key="3">
    <source>
        <dbReference type="ARBA" id="ARBA00022475"/>
    </source>
</evidence>
<feature type="domain" description="Type II secretion system protein GspF" evidence="8">
    <location>
        <begin position="286"/>
        <end position="407"/>
    </location>
</feature>
<feature type="transmembrane region" description="Helical" evidence="7">
    <location>
        <begin position="388"/>
        <end position="409"/>
    </location>
</feature>
<dbReference type="Pfam" id="PF00482">
    <property type="entry name" value="T2SSF"/>
    <property type="match status" value="2"/>
</dbReference>
<evidence type="ECO:0000259" key="8">
    <source>
        <dbReference type="Pfam" id="PF00482"/>
    </source>
</evidence>
<evidence type="ECO:0000256" key="5">
    <source>
        <dbReference type="ARBA" id="ARBA00022989"/>
    </source>
</evidence>
<evidence type="ECO:0000256" key="1">
    <source>
        <dbReference type="ARBA" id="ARBA00004651"/>
    </source>
</evidence>
<proteinExistence type="inferred from homology"/>
<dbReference type="Proteomes" id="UP001596001">
    <property type="component" value="Unassembled WGS sequence"/>
</dbReference>
<keyword evidence="6 7" id="KW-0472">Membrane</keyword>
<sequence length="421" mass="46824">MATLNTYYYRVLLPHGALKSGLLRLAVERDLSARLRLEAETDGTVVHLWRLPAWLAGATDMVLRLFRHQVRTEDLAGFLRDLGLMMRAGVPALEGLKTLIDESDVGGNQAVATVARHMCDDLNAGVSMTEAFNRHPNIFPETVRNLVAIGDQSGTLDRMLGECADHVERMMNIKRDIKTALIYPAFVFATIFGVAGFWIYYVVPNMARLFKQLQAKLPPLTEWLVSFADALSNHLPWVVLVLVVLSIAVTILFKRSERFQVGTYSFLHRLPIARTLLVSSGMAHMTEHLSILVRAGVDLVSSLRILGRATKDRYYRVRLLQISESVSRGESVSSSMRRVGGFPAMAVRMIAVGEESGSLDDQLSHLAAEYRKRLEVLVKSLAEILKPVIILVAGGLFLFLIVALLLPIYDLVRQSVSQTMG</sequence>
<evidence type="ECO:0000256" key="4">
    <source>
        <dbReference type="ARBA" id="ARBA00022692"/>
    </source>
</evidence>
<dbReference type="PRINTS" id="PR00812">
    <property type="entry name" value="BCTERIALGSPF"/>
</dbReference>
<protein>
    <submittedName>
        <fullName evidence="9">Type II secretion system F family protein</fullName>
    </submittedName>
</protein>
<comment type="subcellular location">
    <subcellularLocation>
        <location evidence="1">Cell membrane</location>
        <topology evidence="1">Multi-pass membrane protein</topology>
    </subcellularLocation>
</comment>
<dbReference type="InterPro" id="IPR018076">
    <property type="entry name" value="T2SS_GspF_dom"/>
</dbReference>
<organism evidence="9 10">
    <name type="scientific">Giesbergeria sinuosa</name>
    <dbReference type="NCBI Taxonomy" id="80883"/>
    <lineage>
        <taxon>Bacteria</taxon>
        <taxon>Pseudomonadati</taxon>
        <taxon>Pseudomonadota</taxon>
        <taxon>Betaproteobacteria</taxon>
        <taxon>Burkholderiales</taxon>
        <taxon>Comamonadaceae</taxon>
        <taxon>Giesbergeria</taxon>
    </lineage>
</organism>
<comment type="similarity">
    <text evidence="2">Belongs to the GSP F family.</text>
</comment>
<accession>A0ABV9QH07</accession>
<dbReference type="RefSeq" id="WP_382434009.1">
    <property type="nucleotide sequence ID" value="NZ_JBHSHJ010000013.1"/>
</dbReference>
<feature type="transmembrane region" description="Helical" evidence="7">
    <location>
        <begin position="234"/>
        <end position="253"/>
    </location>
</feature>
<dbReference type="EMBL" id="JBHSHJ010000013">
    <property type="protein sequence ID" value="MFC4790041.1"/>
    <property type="molecule type" value="Genomic_DNA"/>
</dbReference>
<comment type="caution">
    <text evidence="9">The sequence shown here is derived from an EMBL/GenBank/DDBJ whole genome shotgun (WGS) entry which is preliminary data.</text>
</comment>
<evidence type="ECO:0000256" key="7">
    <source>
        <dbReference type="SAM" id="Phobius"/>
    </source>
</evidence>
<dbReference type="PANTHER" id="PTHR30012:SF0">
    <property type="entry name" value="TYPE II SECRETION SYSTEM PROTEIN F-RELATED"/>
    <property type="match status" value="1"/>
</dbReference>
<gene>
    <name evidence="9" type="ORF">ACFO6X_13725</name>
</gene>
<dbReference type="InterPro" id="IPR003004">
    <property type="entry name" value="GspF/PilC"/>
</dbReference>
<feature type="domain" description="Type II secretion system protein GspF" evidence="8">
    <location>
        <begin position="78"/>
        <end position="204"/>
    </location>
</feature>
<reference evidence="10" key="1">
    <citation type="journal article" date="2019" name="Int. J. Syst. Evol. Microbiol.">
        <title>The Global Catalogue of Microorganisms (GCM) 10K type strain sequencing project: providing services to taxonomists for standard genome sequencing and annotation.</title>
        <authorList>
            <consortium name="The Broad Institute Genomics Platform"/>
            <consortium name="The Broad Institute Genome Sequencing Center for Infectious Disease"/>
            <person name="Wu L."/>
            <person name="Ma J."/>
        </authorList>
    </citation>
    <scope>NUCLEOTIDE SEQUENCE [LARGE SCALE GENOMIC DNA]</scope>
    <source>
        <strain evidence="10">CCUG 49452</strain>
    </source>
</reference>
<dbReference type="PANTHER" id="PTHR30012">
    <property type="entry name" value="GENERAL SECRETION PATHWAY PROTEIN"/>
    <property type="match status" value="1"/>
</dbReference>
<keyword evidence="3" id="KW-1003">Cell membrane</keyword>
<keyword evidence="4 7" id="KW-0812">Transmembrane</keyword>
<dbReference type="Gene3D" id="1.20.81.30">
    <property type="entry name" value="Type II secretion system (T2SS), domain F"/>
    <property type="match status" value="2"/>
</dbReference>
<evidence type="ECO:0000256" key="2">
    <source>
        <dbReference type="ARBA" id="ARBA00005745"/>
    </source>
</evidence>
<evidence type="ECO:0000313" key="9">
    <source>
        <dbReference type="EMBL" id="MFC4790041.1"/>
    </source>
</evidence>
<keyword evidence="10" id="KW-1185">Reference proteome</keyword>
<evidence type="ECO:0000256" key="6">
    <source>
        <dbReference type="ARBA" id="ARBA00023136"/>
    </source>
</evidence>
<keyword evidence="5 7" id="KW-1133">Transmembrane helix</keyword>
<dbReference type="InterPro" id="IPR042094">
    <property type="entry name" value="T2SS_GspF_sf"/>
</dbReference>
<evidence type="ECO:0000313" key="10">
    <source>
        <dbReference type="Proteomes" id="UP001596001"/>
    </source>
</evidence>
<feature type="transmembrane region" description="Helical" evidence="7">
    <location>
        <begin position="180"/>
        <end position="203"/>
    </location>
</feature>
<name>A0ABV9QH07_9BURK</name>